<evidence type="ECO:0000256" key="1">
    <source>
        <dbReference type="SAM" id="Phobius"/>
    </source>
</evidence>
<feature type="transmembrane region" description="Helical" evidence="1">
    <location>
        <begin position="54"/>
        <end position="78"/>
    </location>
</feature>
<sequence>VFSRIVNLFKNPQVVFGFLQLGIGVSALMIVPLFENIPFFNRWIYENWSMDFITIQWSVFLIIFCFLFVPTFFMGGQFPVVVRHIVSRLDSLGRSVGKVYASNTFGTIFGSFLAGFILVPLIGVQNTIFIAVAMNLFLGFALLVSSKDLSLNNKIYILPGILISCFLYANSIDPWDKSIISSGSYMPYRIGDLSE</sequence>
<dbReference type="NCBIfam" id="NF037959">
    <property type="entry name" value="MFS_SpdSyn"/>
    <property type="match status" value="1"/>
</dbReference>
<accession>A0A382X6J5</accession>
<evidence type="ECO:0008006" key="3">
    <source>
        <dbReference type="Google" id="ProtNLM"/>
    </source>
</evidence>
<feature type="transmembrane region" description="Helical" evidence="1">
    <location>
        <begin position="156"/>
        <end position="172"/>
    </location>
</feature>
<feature type="non-terminal residue" evidence="2">
    <location>
        <position position="195"/>
    </location>
</feature>
<gene>
    <name evidence="2" type="ORF">METZ01_LOCUS419348</name>
</gene>
<feature type="non-terminal residue" evidence="2">
    <location>
        <position position="1"/>
    </location>
</feature>
<dbReference type="EMBL" id="UINC01165220">
    <property type="protein sequence ID" value="SVD66494.1"/>
    <property type="molecule type" value="Genomic_DNA"/>
</dbReference>
<evidence type="ECO:0000313" key="2">
    <source>
        <dbReference type="EMBL" id="SVD66494.1"/>
    </source>
</evidence>
<proteinExistence type="predicted"/>
<keyword evidence="1" id="KW-0812">Transmembrane</keyword>
<feature type="transmembrane region" description="Helical" evidence="1">
    <location>
        <begin position="14"/>
        <end position="34"/>
    </location>
</feature>
<name>A0A382X6J5_9ZZZZ</name>
<feature type="transmembrane region" description="Helical" evidence="1">
    <location>
        <begin position="128"/>
        <end position="144"/>
    </location>
</feature>
<protein>
    <recommendedName>
        <fullName evidence="3">Major facilitator superfamily (MFS) profile domain-containing protein</fullName>
    </recommendedName>
</protein>
<feature type="transmembrane region" description="Helical" evidence="1">
    <location>
        <begin position="99"/>
        <end position="122"/>
    </location>
</feature>
<organism evidence="2">
    <name type="scientific">marine metagenome</name>
    <dbReference type="NCBI Taxonomy" id="408172"/>
    <lineage>
        <taxon>unclassified sequences</taxon>
        <taxon>metagenomes</taxon>
        <taxon>ecological metagenomes</taxon>
    </lineage>
</organism>
<reference evidence="2" key="1">
    <citation type="submission" date="2018-05" db="EMBL/GenBank/DDBJ databases">
        <authorList>
            <person name="Lanie J.A."/>
            <person name="Ng W.-L."/>
            <person name="Kazmierczak K.M."/>
            <person name="Andrzejewski T.M."/>
            <person name="Davidsen T.M."/>
            <person name="Wayne K.J."/>
            <person name="Tettelin H."/>
            <person name="Glass J.I."/>
            <person name="Rusch D."/>
            <person name="Podicherti R."/>
            <person name="Tsui H.-C.T."/>
            <person name="Winkler M.E."/>
        </authorList>
    </citation>
    <scope>NUCLEOTIDE SEQUENCE</scope>
</reference>
<dbReference type="AlphaFoldDB" id="A0A382X6J5"/>
<keyword evidence="1" id="KW-0472">Membrane</keyword>
<keyword evidence="1" id="KW-1133">Transmembrane helix</keyword>